<keyword evidence="2" id="KW-1185">Reference proteome</keyword>
<protein>
    <submittedName>
        <fullName evidence="1">Uncharacterized protein</fullName>
    </submittedName>
</protein>
<accession>A0A2V5I2S8</accession>
<evidence type="ECO:0000313" key="1">
    <source>
        <dbReference type="EMBL" id="PYI18437.1"/>
    </source>
</evidence>
<proteinExistence type="predicted"/>
<gene>
    <name evidence="1" type="ORF">BO99DRAFT_166337</name>
</gene>
<name>A0A2V5I2S8_ASPV1</name>
<evidence type="ECO:0000313" key="2">
    <source>
        <dbReference type="Proteomes" id="UP000249829"/>
    </source>
</evidence>
<organism evidence="1 2">
    <name type="scientific">Aspergillus violaceofuscus (strain CBS 115571)</name>
    <dbReference type="NCBI Taxonomy" id="1450538"/>
    <lineage>
        <taxon>Eukaryota</taxon>
        <taxon>Fungi</taxon>
        <taxon>Dikarya</taxon>
        <taxon>Ascomycota</taxon>
        <taxon>Pezizomycotina</taxon>
        <taxon>Eurotiomycetes</taxon>
        <taxon>Eurotiomycetidae</taxon>
        <taxon>Eurotiales</taxon>
        <taxon>Aspergillaceae</taxon>
        <taxon>Aspergillus</taxon>
    </lineage>
</organism>
<dbReference type="AlphaFoldDB" id="A0A2V5I2S8"/>
<dbReference type="EMBL" id="KZ825144">
    <property type="protein sequence ID" value="PYI18437.1"/>
    <property type="molecule type" value="Genomic_DNA"/>
</dbReference>
<reference evidence="1 2" key="1">
    <citation type="submission" date="2018-02" db="EMBL/GenBank/DDBJ databases">
        <title>The genomes of Aspergillus section Nigri reveals drivers in fungal speciation.</title>
        <authorList>
            <consortium name="DOE Joint Genome Institute"/>
            <person name="Vesth T.C."/>
            <person name="Nybo J."/>
            <person name="Theobald S."/>
            <person name="Brandl J."/>
            <person name="Frisvad J.C."/>
            <person name="Nielsen K.F."/>
            <person name="Lyhne E.K."/>
            <person name="Kogle M.E."/>
            <person name="Kuo A."/>
            <person name="Riley R."/>
            <person name="Clum A."/>
            <person name="Nolan M."/>
            <person name="Lipzen A."/>
            <person name="Salamov A."/>
            <person name="Henrissat B."/>
            <person name="Wiebenga A."/>
            <person name="De vries R.P."/>
            <person name="Grigoriev I.V."/>
            <person name="Mortensen U.H."/>
            <person name="Andersen M.R."/>
            <person name="Baker S.E."/>
        </authorList>
    </citation>
    <scope>NUCLEOTIDE SEQUENCE [LARGE SCALE GENOMIC DNA]</scope>
    <source>
        <strain evidence="1 2">CBS 115571</strain>
    </source>
</reference>
<sequence length="141" mass="15647">MAEITSKGLVIFSVRRSRVSTSILLTYFIILPSPAEVCYVRNATGISSARKGGFVWWKRPNSQGCLTGHHKRERNRTKVRTKHGVSQLHISCIQLHHQLAPNKPVQVGGSMSAKRALDLRARSMVLNPGRGSDPYITTSPE</sequence>
<dbReference type="Proteomes" id="UP000249829">
    <property type="component" value="Unassembled WGS sequence"/>
</dbReference>